<dbReference type="InterPro" id="IPR043863">
    <property type="entry name" value="DUF5825"/>
</dbReference>
<protein>
    <submittedName>
        <fullName evidence="1">Uncharacterized protein</fullName>
    </submittedName>
</protein>
<name>A0A0P9CS40_9BACL</name>
<dbReference type="EMBL" id="LJCO01000008">
    <property type="protein sequence ID" value="KPV45632.1"/>
    <property type="molecule type" value="Genomic_DNA"/>
</dbReference>
<keyword evidence="2" id="KW-1185">Reference proteome</keyword>
<dbReference type="Pfam" id="PF19142">
    <property type="entry name" value="DUF5825"/>
    <property type="match status" value="1"/>
</dbReference>
<evidence type="ECO:0000313" key="1">
    <source>
        <dbReference type="EMBL" id="KPV45632.1"/>
    </source>
</evidence>
<dbReference type="AlphaFoldDB" id="A0A0P9CS40"/>
<evidence type="ECO:0000313" key="2">
    <source>
        <dbReference type="Proteomes" id="UP000050482"/>
    </source>
</evidence>
<dbReference type="STRING" id="471514.AN477_01580"/>
<gene>
    <name evidence="1" type="ORF">AN477_01580</name>
</gene>
<dbReference type="Proteomes" id="UP000050482">
    <property type="component" value="Unassembled WGS sequence"/>
</dbReference>
<reference evidence="1 2" key="1">
    <citation type="submission" date="2015-09" db="EMBL/GenBank/DDBJ databases">
        <title>Draft genome sequence of Alicyclobacillus ferrooxydans DSM 22381.</title>
        <authorList>
            <person name="Hemp J."/>
        </authorList>
    </citation>
    <scope>NUCLEOTIDE SEQUENCE [LARGE SCALE GENOMIC DNA]</scope>
    <source>
        <strain evidence="1 2">TC-34</strain>
    </source>
</reference>
<accession>A0A0P9CS40</accession>
<proteinExistence type="predicted"/>
<comment type="caution">
    <text evidence="1">The sequence shown here is derived from an EMBL/GenBank/DDBJ whole genome shotgun (WGS) entry which is preliminary data.</text>
</comment>
<dbReference type="PATRIC" id="fig|471514.4.peg.314"/>
<organism evidence="1 2">
    <name type="scientific">Alicyclobacillus ferrooxydans</name>
    <dbReference type="NCBI Taxonomy" id="471514"/>
    <lineage>
        <taxon>Bacteria</taxon>
        <taxon>Bacillati</taxon>
        <taxon>Bacillota</taxon>
        <taxon>Bacilli</taxon>
        <taxon>Bacillales</taxon>
        <taxon>Alicyclobacillaceae</taxon>
        <taxon>Alicyclobacillus</taxon>
    </lineage>
</organism>
<sequence>MQMQILSRIRYLDKEEYPSFEELSNMIDSGAERCEATVKFDLNSPGSTVHAIEFLRNAMALGMRVSWRLILESDIELSNLYHITPPSSCNGDTSVVKKWAENYHYGSFFWRKGPDFVIIKDTRDENNSSQFVIDDPETLEAFYKCLTPQQLRNIDIVDNPIIEELVSEGVILKLGDWLLTLPYRIHSWPVPYDSI</sequence>